<name>A0A7J6MTR2_PERCH</name>
<organism evidence="2 3">
    <name type="scientific">Perkinsus chesapeaki</name>
    <name type="common">Clam parasite</name>
    <name type="synonym">Perkinsus andrewsi</name>
    <dbReference type="NCBI Taxonomy" id="330153"/>
    <lineage>
        <taxon>Eukaryota</taxon>
        <taxon>Sar</taxon>
        <taxon>Alveolata</taxon>
        <taxon>Perkinsozoa</taxon>
        <taxon>Perkinsea</taxon>
        <taxon>Perkinsida</taxon>
        <taxon>Perkinsidae</taxon>
        <taxon>Perkinsus</taxon>
    </lineage>
</organism>
<accession>A0A7J6MTR2</accession>
<dbReference type="GO" id="GO:0005524">
    <property type="term" value="F:ATP binding"/>
    <property type="evidence" value="ECO:0007669"/>
    <property type="project" value="InterPro"/>
</dbReference>
<dbReference type="GO" id="GO:0016887">
    <property type="term" value="F:ATP hydrolysis activity"/>
    <property type="evidence" value="ECO:0007669"/>
    <property type="project" value="InterPro"/>
</dbReference>
<dbReference type="Pfam" id="PF00004">
    <property type="entry name" value="AAA"/>
    <property type="match status" value="1"/>
</dbReference>
<feature type="domain" description="ATPase AAA-type core" evidence="1">
    <location>
        <begin position="102"/>
        <end position="134"/>
    </location>
</feature>
<comment type="caution">
    <text evidence="2">The sequence shown here is derived from an EMBL/GenBank/DDBJ whole genome shotgun (WGS) entry which is preliminary data.</text>
</comment>
<gene>
    <name evidence="2" type="primary">MLH1_1</name>
    <name evidence="2" type="ORF">FOL47_008694</name>
</gene>
<reference evidence="2 3" key="1">
    <citation type="submission" date="2020-04" db="EMBL/GenBank/DDBJ databases">
        <title>Perkinsus chesapeaki whole genome sequence.</title>
        <authorList>
            <person name="Bogema D.R."/>
        </authorList>
    </citation>
    <scope>NUCLEOTIDE SEQUENCE [LARGE SCALE GENOMIC DNA]</scope>
    <source>
        <strain evidence="2">ATCC PRA-425</strain>
    </source>
</reference>
<sequence length="422" mass="47186">MPLASSSLICLKRSVASRSRASTRAVTAVVNSFSSSFRGFASRALGPAFKPEKPKPLLLDRTTDLPPLESPTTWHYIYREDDVKEIRTVLNDTTTGGLAYGVYGPPGVGKTTVLEKAMEETGYKCIVIDMQRYCHYNIDVFIDELNRTDVVIGRDPLSIASYCQTTELPLVLLHADLLRRSRWLNNSGRGEAFLSDLRTALGDKGVPLIMESDTLTKLELCDKSIVIDDPDTCLLADLYSKAIPYFDKLSPIIHGRLSHWKDVCDGGDLSSASRVANHCWMTFLAHPSIVDMRDKASLDNMFYINETIRYLVQLLGAEGSSLECVGPWERLIESNKLIGILVECGVLTLLPSTRTTIQDNGNFELIMSSGAMAHALRNWLEKSQPDLHWTDELRYIRHLLTRQKTIRDPLHHLPQIPVRAAG</sequence>
<dbReference type="Gene3D" id="3.40.50.300">
    <property type="entry name" value="P-loop containing nucleotide triphosphate hydrolases"/>
    <property type="match status" value="1"/>
</dbReference>
<dbReference type="Proteomes" id="UP000591131">
    <property type="component" value="Unassembled WGS sequence"/>
</dbReference>
<evidence type="ECO:0000313" key="3">
    <source>
        <dbReference type="Proteomes" id="UP000591131"/>
    </source>
</evidence>
<dbReference type="InterPro" id="IPR003959">
    <property type="entry name" value="ATPase_AAA_core"/>
</dbReference>
<evidence type="ECO:0000313" key="2">
    <source>
        <dbReference type="EMBL" id="KAF4674816.1"/>
    </source>
</evidence>
<protein>
    <submittedName>
        <fullName evidence="2">DNA mismatch repair protein</fullName>
    </submittedName>
</protein>
<dbReference type="CDD" id="cd01983">
    <property type="entry name" value="SIMIBI"/>
    <property type="match status" value="1"/>
</dbReference>
<keyword evidence="3" id="KW-1185">Reference proteome</keyword>
<dbReference type="SUPFAM" id="SSF52540">
    <property type="entry name" value="P-loop containing nucleoside triphosphate hydrolases"/>
    <property type="match status" value="1"/>
</dbReference>
<dbReference type="EMBL" id="JAAPAO010000057">
    <property type="protein sequence ID" value="KAF4674816.1"/>
    <property type="molecule type" value="Genomic_DNA"/>
</dbReference>
<dbReference type="InterPro" id="IPR027417">
    <property type="entry name" value="P-loop_NTPase"/>
</dbReference>
<evidence type="ECO:0000259" key="1">
    <source>
        <dbReference type="Pfam" id="PF00004"/>
    </source>
</evidence>
<dbReference type="AlphaFoldDB" id="A0A7J6MTR2"/>
<proteinExistence type="predicted"/>